<reference evidence="2" key="2">
    <citation type="submission" date="2021-08" db="EMBL/GenBank/DDBJ databases">
        <authorList>
            <person name="Tani A."/>
            <person name="Ola A."/>
            <person name="Ogura Y."/>
            <person name="Katsura K."/>
            <person name="Hayashi T."/>
        </authorList>
    </citation>
    <scope>NUCLEOTIDE SEQUENCE</scope>
    <source>
        <strain evidence="2">DSM 16372</strain>
    </source>
</reference>
<dbReference type="AlphaFoldDB" id="A0AAV4ZVF0"/>
<evidence type="ECO:0000313" key="2">
    <source>
        <dbReference type="EMBL" id="GJD92495.1"/>
    </source>
</evidence>
<reference evidence="2" key="1">
    <citation type="journal article" date="2016" name="Front. Microbiol.">
        <title>Genome Sequence of the Piezophilic, Mesophilic Sulfate-Reducing Bacterium Desulfovibrio indicus J2T.</title>
        <authorList>
            <person name="Cao J."/>
            <person name="Maignien L."/>
            <person name="Shao Z."/>
            <person name="Alain K."/>
            <person name="Jebbar M."/>
        </authorList>
    </citation>
    <scope>NUCLEOTIDE SEQUENCE</scope>
    <source>
        <strain evidence="2">DSM 16372</strain>
    </source>
</reference>
<protein>
    <submittedName>
        <fullName evidence="2">Uncharacterized protein</fullName>
    </submittedName>
</protein>
<sequence length="218" mass="22059">MTTPWLDGLCATLTTYTASAIAAGEAAGAGLAGQLAGALARVQALPDETIGAVAELNAALAALFPADLTAHAVPPSPAESLAPPGGQAHAIGGASAPCPLRRRHTVDATGLAHFLRARHPVKTAEHAAALTRLPVDTVAAILRRESLGNGTTLLAFVFAYGPEVLAAVVPDADERWLEGARILADQARLEAELARTRAEAAANAGRWSLCGIGFGGAA</sequence>
<evidence type="ECO:0000256" key="1">
    <source>
        <dbReference type="SAM" id="MobiDB-lite"/>
    </source>
</evidence>
<dbReference type="RefSeq" id="WP_066926016.1">
    <property type="nucleotide sequence ID" value="NZ_BPQO01000046.1"/>
</dbReference>
<feature type="region of interest" description="Disordered" evidence="1">
    <location>
        <begin position="74"/>
        <end position="94"/>
    </location>
</feature>
<evidence type="ECO:0000313" key="3">
    <source>
        <dbReference type="Proteomes" id="UP001055247"/>
    </source>
</evidence>
<keyword evidence="3" id="KW-1185">Reference proteome</keyword>
<proteinExistence type="predicted"/>
<comment type="caution">
    <text evidence="2">The sequence shown here is derived from an EMBL/GenBank/DDBJ whole genome shotgun (WGS) entry which is preliminary data.</text>
</comment>
<accession>A0AAV4ZVF0</accession>
<dbReference type="Proteomes" id="UP001055247">
    <property type="component" value="Unassembled WGS sequence"/>
</dbReference>
<gene>
    <name evidence="2" type="ORF">BHAOGJBA_6049</name>
</gene>
<name>A0AAV4ZVF0_9HYPH</name>
<dbReference type="EMBL" id="BPQO01000046">
    <property type="protein sequence ID" value="GJD92495.1"/>
    <property type="molecule type" value="Genomic_DNA"/>
</dbReference>
<organism evidence="2 3">
    <name type="scientific">Methylobacterium hispanicum</name>
    <dbReference type="NCBI Taxonomy" id="270350"/>
    <lineage>
        <taxon>Bacteria</taxon>
        <taxon>Pseudomonadati</taxon>
        <taxon>Pseudomonadota</taxon>
        <taxon>Alphaproteobacteria</taxon>
        <taxon>Hyphomicrobiales</taxon>
        <taxon>Methylobacteriaceae</taxon>
        <taxon>Methylobacterium</taxon>
    </lineage>
</organism>